<dbReference type="Proteomes" id="UP000285655">
    <property type="component" value="Unassembled WGS sequence"/>
</dbReference>
<accession>A0A419DCS1</accession>
<protein>
    <submittedName>
        <fullName evidence="1">Glycosyltransferase</fullName>
    </submittedName>
</protein>
<dbReference type="SUPFAM" id="SSF53756">
    <property type="entry name" value="UDP-Glycosyltransferase/glycogen phosphorylase"/>
    <property type="match status" value="1"/>
</dbReference>
<dbReference type="EMBL" id="QZJW01000037">
    <property type="protein sequence ID" value="RJO60867.1"/>
    <property type="molecule type" value="Genomic_DNA"/>
</dbReference>
<organism evidence="1 2">
    <name type="scientific">candidate division WS5 bacterium</name>
    <dbReference type="NCBI Taxonomy" id="2093353"/>
    <lineage>
        <taxon>Bacteria</taxon>
        <taxon>candidate division WS5</taxon>
    </lineage>
</organism>
<dbReference type="Gene3D" id="3.40.50.2000">
    <property type="entry name" value="Glycogen Phosphorylase B"/>
    <property type="match status" value="1"/>
</dbReference>
<evidence type="ECO:0000313" key="2">
    <source>
        <dbReference type="Proteomes" id="UP000285655"/>
    </source>
</evidence>
<evidence type="ECO:0000313" key="1">
    <source>
        <dbReference type="EMBL" id="RJO60867.1"/>
    </source>
</evidence>
<reference evidence="1 2" key="1">
    <citation type="journal article" date="2017" name="ISME J.">
        <title>Energy and carbon metabolisms in a deep terrestrial subsurface fluid microbial community.</title>
        <authorList>
            <person name="Momper L."/>
            <person name="Jungbluth S.P."/>
            <person name="Lee M.D."/>
            <person name="Amend J.P."/>
        </authorList>
    </citation>
    <scope>NUCLEOTIDE SEQUENCE [LARGE SCALE GENOMIC DNA]</scope>
    <source>
        <strain evidence="1">SURF_29</strain>
    </source>
</reference>
<dbReference type="Pfam" id="PF13692">
    <property type="entry name" value="Glyco_trans_1_4"/>
    <property type="match status" value="1"/>
</dbReference>
<comment type="caution">
    <text evidence="1">The sequence shown here is derived from an EMBL/GenBank/DDBJ whole genome shotgun (WGS) entry which is preliminary data.</text>
</comment>
<sequence>MNTGGCKKYNIICFGFLPWSNMWKRNQSMMAEIAKSEYVNKVIFINPLVSVRRYLKLGDDRKEACVHYFQTPIPFSVAPGVVVYTPVNILPYKKYLSPFKKTGINIMLHVIKCLNSGTPYILFMNCPNIFSQDLLDKLLERSALSIFDFSDDFSELNLNRETTQEYERNIFKYAKAAGIVLTVNDHIKNKYGNLNSNIHVLRNATNYDNFDRQEYKSVGVMDTIKDMRKPIIGYSGLANLSRIDAELLDFLMYERPDWQFVFVGPAKPNFLERYSSKGNFHFIPPVNYEVLPDYIRYFDTAIVPFKINEHTLGNDLLKLHDYLAMGKPIVSTDIGGAKDLEHVVRVSSDNHNFLQNIEESLSCDTPDAILKRKQIAYQNSWKVRIKELDLLVKSDLYRN</sequence>
<keyword evidence="1" id="KW-0808">Transferase</keyword>
<gene>
    <name evidence="1" type="ORF">C4544_04295</name>
</gene>
<dbReference type="GO" id="GO:0016740">
    <property type="term" value="F:transferase activity"/>
    <property type="evidence" value="ECO:0007669"/>
    <property type="project" value="UniProtKB-KW"/>
</dbReference>
<dbReference type="AlphaFoldDB" id="A0A419DCS1"/>
<proteinExistence type="predicted"/>
<name>A0A419DCS1_9BACT</name>